<organism evidence="12 13">
    <name type="scientific">Apibacter muscae</name>
    <dbReference type="NCBI Taxonomy" id="2509004"/>
    <lineage>
        <taxon>Bacteria</taxon>
        <taxon>Pseudomonadati</taxon>
        <taxon>Bacteroidota</taxon>
        <taxon>Flavobacteriia</taxon>
        <taxon>Flavobacteriales</taxon>
        <taxon>Weeksellaceae</taxon>
        <taxon>Apibacter</taxon>
    </lineage>
</organism>
<evidence type="ECO:0000259" key="11">
    <source>
        <dbReference type="Pfam" id="PF00924"/>
    </source>
</evidence>
<dbReference type="RefSeq" id="WP_146293258.1">
    <property type="nucleotide sequence ID" value="NZ_SELH01000025.1"/>
</dbReference>
<dbReference type="GO" id="GO:0071470">
    <property type="term" value="P:cellular response to osmotic stress"/>
    <property type="evidence" value="ECO:0007669"/>
    <property type="project" value="InterPro"/>
</dbReference>
<proteinExistence type="predicted"/>
<evidence type="ECO:0000256" key="1">
    <source>
        <dbReference type="ARBA" id="ARBA00004429"/>
    </source>
</evidence>
<evidence type="ECO:0000256" key="7">
    <source>
        <dbReference type="ARBA" id="ARBA00023136"/>
    </source>
</evidence>
<accession>A0A563D9G3</accession>
<comment type="caution">
    <text evidence="12">The sequence shown here is derived from an EMBL/GenBank/DDBJ whole genome shotgun (WGS) entry which is preliminary data.</text>
</comment>
<dbReference type="EMBL" id="SELH01000025">
    <property type="protein sequence ID" value="TWP26742.1"/>
    <property type="molecule type" value="Genomic_DNA"/>
</dbReference>
<keyword evidence="3" id="KW-0997">Cell inner membrane</keyword>
<gene>
    <name evidence="12" type="ORF">ETU09_09275</name>
</gene>
<dbReference type="InterPro" id="IPR010920">
    <property type="entry name" value="LSM_dom_sf"/>
</dbReference>
<dbReference type="InterPro" id="IPR006685">
    <property type="entry name" value="MscS_channel_2nd"/>
</dbReference>
<comment type="subcellular location">
    <subcellularLocation>
        <location evidence="1">Cell inner membrane</location>
        <topology evidence="1">Multi-pass membrane protein</topology>
    </subcellularLocation>
</comment>
<keyword evidence="4 10" id="KW-0812">Transmembrane</keyword>
<protein>
    <recommendedName>
        <fullName evidence="8">Mechanosensing system component YbdG</fullName>
    </recommendedName>
    <alternativeName>
        <fullName evidence="9">Mechanosensitive channel homolog YbdG</fullName>
    </alternativeName>
</protein>
<dbReference type="Gene3D" id="2.30.30.60">
    <property type="match status" value="1"/>
</dbReference>
<evidence type="ECO:0000256" key="3">
    <source>
        <dbReference type="ARBA" id="ARBA00022519"/>
    </source>
</evidence>
<feature type="transmembrane region" description="Helical" evidence="10">
    <location>
        <begin position="146"/>
        <end position="166"/>
    </location>
</feature>
<feature type="transmembrane region" description="Helical" evidence="10">
    <location>
        <begin position="75"/>
        <end position="92"/>
    </location>
</feature>
<dbReference type="SUPFAM" id="SSF50182">
    <property type="entry name" value="Sm-like ribonucleoproteins"/>
    <property type="match status" value="1"/>
</dbReference>
<keyword evidence="2" id="KW-1003">Cell membrane</keyword>
<evidence type="ECO:0000256" key="4">
    <source>
        <dbReference type="ARBA" id="ARBA00022692"/>
    </source>
</evidence>
<evidence type="ECO:0000256" key="5">
    <source>
        <dbReference type="ARBA" id="ARBA00022989"/>
    </source>
</evidence>
<keyword evidence="13" id="KW-1185">Reference proteome</keyword>
<evidence type="ECO:0000256" key="10">
    <source>
        <dbReference type="SAM" id="Phobius"/>
    </source>
</evidence>
<evidence type="ECO:0000313" key="12">
    <source>
        <dbReference type="EMBL" id="TWP26742.1"/>
    </source>
</evidence>
<dbReference type="PANTHER" id="PTHR30414:SF0">
    <property type="entry name" value="MINICONDUCTANCE MECHANOSENSITIVE CHANNEL YBDG"/>
    <property type="match status" value="1"/>
</dbReference>
<dbReference type="GO" id="GO:0005886">
    <property type="term" value="C:plasma membrane"/>
    <property type="evidence" value="ECO:0007669"/>
    <property type="project" value="UniProtKB-SubCell"/>
</dbReference>
<dbReference type="OrthoDB" id="9775207at2"/>
<feature type="domain" description="Mechanosensitive ion channel MscS" evidence="11">
    <location>
        <begin position="191"/>
        <end position="259"/>
    </location>
</feature>
<dbReference type="GO" id="GO:0008381">
    <property type="term" value="F:mechanosensitive monoatomic ion channel activity"/>
    <property type="evidence" value="ECO:0007669"/>
    <property type="project" value="InterPro"/>
</dbReference>
<dbReference type="FunFam" id="2.30.30.60:FF:000002">
    <property type="entry name" value="Mechanosensitive ion channel family protein"/>
    <property type="match status" value="1"/>
</dbReference>
<feature type="transmembrane region" description="Helical" evidence="10">
    <location>
        <begin position="27"/>
        <end position="47"/>
    </location>
</feature>
<reference evidence="12 13" key="1">
    <citation type="submission" date="2019-02" db="EMBL/GenBank/DDBJ databases">
        <title>Apibacter muscae sp. nov.: a novel member of the house fly microbiota.</title>
        <authorList>
            <person name="Park R."/>
        </authorList>
    </citation>
    <scope>NUCLEOTIDE SEQUENCE [LARGE SCALE GENOMIC DNA]</scope>
    <source>
        <strain evidence="12 13">AL1</strain>
    </source>
</reference>
<feature type="transmembrane region" description="Helical" evidence="10">
    <location>
        <begin position="104"/>
        <end position="125"/>
    </location>
</feature>
<dbReference type="Pfam" id="PF00924">
    <property type="entry name" value="MS_channel_2nd"/>
    <property type="match status" value="1"/>
</dbReference>
<feature type="transmembrane region" description="Helical" evidence="10">
    <location>
        <begin position="172"/>
        <end position="189"/>
    </location>
</feature>
<sequence length="423" mass="48921">MQEYSPIRFFTLKIYSFLRSLGVSEEWINITAIIVIIAVAIILVTVFKKVTNYSLEKIYSVTKFSIFDHLIKNKISNYLAYILSYVLFVNIVPDLIFKKHISRIILKFADIFFVFVMIWIIMSIIKSFLNVLAERSTLKNRPMKSYIQIIEIILYIFGAVAIFSIVTGKSATVFFTAMGAASAILMLMFKDTIMGFVGSIQISTNRIVLIGDWITMNKYGADGTVEEINLSTVKVRNFDKTITTIPTYSLISDSFQNWRGMQESGGRRVKRSFYVKQRDIKLLSESELDEYEKEPILSEFIKEKRKHYAKINNHLKVNETSKLRGYHITNCDLFLSYINSLLKCNPEIRQDYTCMARQMAPTSSGIPIELYFFTNTVQWIEYERISAEVLNQVYYSLDYFKLEIFEVTAGNDSLNVNLSTTKN</sequence>
<dbReference type="AlphaFoldDB" id="A0A563D9G3"/>
<dbReference type="PANTHER" id="PTHR30414">
    <property type="entry name" value="MINICONDUCTANCE MECHANOSENSITIVE CHANNEL YBDG"/>
    <property type="match status" value="1"/>
</dbReference>
<evidence type="ECO:0000256" key="8">
    <source>
        <dbReference type="ARBA" id="ARBA00093630"/>
    </source>
</evidence>
<keyword evidence="6" id="KW-0346">Stress response</keyword>
<keyword evidence="5 10" id="KW-1133">Transmembrane helix</keyword>
<dbReference type="InterPro" id="IPR023408">
    <property type="entry name" value="MscS_beta-dom_sf"/>
</dbReference>
<keyword evidence="7 10" id="KW-0472">Membrane</keyword>
<evidence type="ECO:0000256" key="6">
    <source>
        <dbReference type="ARBA" id="ARBA00023016"/>
    </source>
</evidence>
<name>A0A563D9G3_9FLAO</name>
<evidence type="ECO:0000256" key="9">
    <source>
        <dbReference type="ARBA" id="ARBA00093659"/>
    </source>
</evidence>
<dbReference type="Proteomes" id="UP000319499">
    <property type="component" value="Unassembled WGS sequence"/>
</dbReference>
<dbReference type="InterPro" id="IPR030192">
    <property type="entry name" value="YbdG"/>
</dbReference>
<evidence type="ECO:0000313" key="13">
    <source>
        <dbReference type="Proteomes" id="UP000319499"/>
    </source>
</evidence>
<evidence type="ECO:0000256" key="2">
    <source>
        <dbReference type="ARBA" id="ARBA00022475"/>
    </source>
</evidence>